<comment type="similarity">
    <text evidence="1">Belongs to the Gfa family.</text>
</comment>
<dbReference type="RefSeq" id="WP_093965718.1">
    <property type="nucleotide sequence ID" value="NZ_FXYE01000001.1"/>
</dbReference>
<dbReference type="InterPro" id="IPR006913">
    <property type="entry name" value="CENP-V/GFA"/>
</dbReference>
<keyword evidence="7" id="KW-1185">Reference proteome</keyword>
<dbReference type="PROSITE" id="PS51891">
    <property type="entry name" value="CENP_V_GFA"/>
    <property type="match status" value="1"/>
</dbReference>
<evidence type="ECO:0000313" key="7">
    <source>
        <dbReference type="Proteomes" id="UP000202922"/>
    </source>
</evidence>
<accession>A0A238JMQ5</accession>
<proteinExistence type="inferred from homology"/>
<dbReference type="GO" id="GO:0046872">
    <property type="term" value="F:metal ion binding"/>
    <property type="evidence" value="ECO:0007669"/>
    <property type="project" value="UniProtKB-KW"/>
</dbReference>
<protein>
    <submittedName>
        <fullName evidence="6">Glutathione-dependent formaldehyde-activating enzyme</fullName>
    </submittedName>
</protein>
<sequence length="133" mass="14196">MKTGSCLCGAVRYQVTGPMRPVIACHCVQCRKSSGHHVAATSAPRDDVMIEGEVTWYASSDEARRGFCGTCGSQLFWDGPGKNLSIFAGTLDNPTGLTLAGHIFCADKGDYYDIADGTPQSEGEDPNMTTQVK</sequence>
<dbReference type="OrthoDB" id="9807246at2"/>
<dbReference type="Gene3D" id="3.90.1590.10">
    <property type="entry name" value="glutathione-dependent formaldehyde- activating enzyme (gfa)"/>
    <property type="match status" value="1"/>
</dbReference>
<keyword evidence="4" id="KW-0456">Lyase</keyword>
<evidence type="ECO:0000256" key="3">
    <source>
        <dbReference type="ARBA" id="ARBA00022833"/>
    </source>
</evidence>
<evidence type="ECO:0000313" key="6">
    <source>
        <dbReference type="EMBL" id="SMX31477.1"/>
    </source>
</evidence>
<gene>
    <name evidence="6" type="ORF">COL8621_00467</name>
</gene>
<dbReference type="SUPFAM" id="SSF51316">
    <property type="entry name" value="Mss4-like"/>
    <property type="match status" value="1"/>
</dbReference>
<name>A0A238JMQ5_9RHOB</name>
<evidence type="ECO:0000256" key="1">
    <source>
        <dbReference type="ARBA" id="ARBA00005495"/>
    </source>
</evidence>
<dbReference type="GO" id="GO:0016846">
    <property type="term" value="F:carbon-sulfur lyase activity"/>
    <property type="evidence" value="ECO:0007669"/>
    <property type="project" value="InterPro"/>
</dbReference>
<organism evidence="6 7">
    <name type="scientific">Actibacterium lipolyticum</name>
    <dbReference type="NCBI Taxonomy" id="1524263"/>
    <lineage>
        <taxon>Bacteria</taxon>
        <taxon>Pseudomonadati</taxon>
        <taxon>Pseudomonadota</taxon>
        <taxon>Alphaproteobacteria</taxon>
        <taxon>Rhodobacterales</taxon>
        <taxon>Roseobacteraceae</taxon>
        <taxon>Actibacterium</taxon>
    </lineage>
</organism>
<dbReference type="Proteomes" id="UP000202922">
    <property type="component" value="Unassembled WGS sequence"/>
</dbReference>
<dbReference type="EMBL" id="FXYE01000001">
    <property type="protein sequence ID" value="SMX31477.1"/>
    <property type="molecule type" value="Genomic_DNA"/>
</dbReference>
<keyword evidence="2" id="KW-0479">Metal-binding</keyword>
<evidence type="ECO:0000259" key="5">
    <source>
        <dbReference type="PROSITE" id="PS51891"/>
    </source>
</evidence>
<evidence type="ECO:0000256" key="2">
    <source>
        <dbReference type="ARBA" id="ARBA00022723"/>
    </source>
</evidence>
<dbReference type="PANTHER" id="PTHR33337:SF40">
    <property type="entry name" value="CENP-V_GFA DOMAIN-CONTAINING PROTEIN-RELATED"/>
    <property type="match status" value="1"/>
</dbReference>
<keyword evidence="3" id="KW-0862">Zinc</keyword>
<dbReference type="Pfam" id="PF04828">
    <property type="entry name" value="GFA"/>
    <property type="match status" value="1"/>
</dbReference>
<reference evidence="7" key="1">
    <citation type="submission" date="2017-05" db="EMBL/GenBank/DDBJ databases">
        <authorList>
            <person name="Rodrigo-Torres L."/>
            <person name="Arahal R. D."/>
            <person name="Lucena T."/>
        </authorList>
    </citation>
    <scope>NUCLEOTIDE SEQUENCE [LARGE SCALE GENOMIC DNA]</scope>
    <source>
        <strain evidence="7">CECT 8621</strain>
    </source>
</reference>
<evidence type="ECO:0000256" key="4">
    <source>
        <dbReference type="ARBA" id="ARBA00023239"/>
    </source>
</evidence>
<feature type="domain" description="CENP-V/GFA" evidence="5">
    <location>
        <begin position="2"/>
        <end position="113"/>
    </location>
</feature>
<dbReference type="PANTHER" id="PTHR33337">
    <property type="entry name" value="GFA DOMAIN-CONTAINING PROTEIN"/>
    <property type="match status" value="1"/>
</dbReference>
<dbReference type="InterPro" id="IPR011057">
    <property type="entry name" value="Mss4-like_sf"/>
</dbReference>
<dbReference type="AlphaFoldDB" id="A0A238JMQ5"/>